<feature type="transmembrane region" description="Helical" evidence="1">
    <location>
        <begin position="34"/>
        <end position="56"/>
    </location>
</feature>
<keyword evidence="1" id="KW-0812">Transmembrane</keyword>
<comment type="caution">
    <text evidence="2">The sequence shown here is derived from an EMBL/GenBank/DDBJ whole genome shotgun (WGS) entry which is preliminary data.</text>
</comment>
<feature type="transmembrane region" description="Helical" evidence="1">
    <location>
        <begin position="7"/>
        <end position="28"/>
    </location>
</feature>
<dbReference type="EMBL" id="JACSQO010000012">
    <property type="protein sequence ID" value="MBD7946021.1"/>
    <property type="molecule type" value="Genomic_DNA"/>
</dbReference>
<accession>A0ABR8RE12</accession>
<dbReference type="Proteomes" id="UP000640786">
    <property type="component" value="Unassembled WGS sequence"/>
</dbReference>
<feature type="transmembrane region" description="Helical" evidence="1">
    <location>
        <begin position="68"/>
        <end position="88"/>
    </location>
</feature>
<keyword evidence="3" id="KW-1185">Reference proteome</keyword>
<reference evidence="2 3" key="1">
    <citation type="submission" date="2020-08" db="EMBL/GenBank/DDBJ databases">
        <title>A Genomic Blueprint of the Chicken Gut Microbiome.</title>
        <authorList>
            <person name="Gilroy R."/>
            <person name="Ravi A."/>
            <person name="Getino M."/>
            <person name="Pursley I."/>
            <person name="Horton D.L."/>
            <person name="Alikhan N.-F."/>
            <person name="Baker D."/>
            <person name="Gharbi K."/>
            <person name="Hall N."/>
            <person name="Watson M."/>
            <person name="Adriaenssens E.M."/>
            <person name="Foster-Nyarko E."/>
            <person name="Jarju S."/>
            <person name="Secka A."/>
            <person name="Antonio M."/>
            <person name="Oren A."/>
            <person name="Chaudhuri R."/>
            <person name="La Ragione R.M."/>
            <person name="Hildebrand F."/>
            <person name="Pallen M.J."/>
        </authorList>
    </citation>
    <scope>NUCLEOTIDE SEQUENCE [LARGE SCALE GENOMIC DNA]</scope>
    <source>
        <strain evidence="2 3">Sa2BUA9</strain>
    </source>
</reference>
<keyword evidence="1" id="KW-0472">Membrane</keyword>
<sequence>MNHLKALLIKFVMIAVVLIVVLTLIFDVPFMDSIWTSLVLTVLAYILGDFLLFRLAANRSSQNVRNMIATGGDIIIAFLTIWYMQVALVDANGSIALGSFIAAVIIGAGEWFFHKYLDGNVVSKNTRTTADLEADYKK</sequence>
<proteinExistence type="predicted"/>
<name>A0ABR8RE12_9BACI</name>
<protein>
    <submittedName>
        <fullName evidence="2">DUF2512 family protein</fullName>
    </submittedName>
</protein>
<evidence type="ECO:0000313" key="3">
    <source>
        <dbReference type="Proteomes" id="UP000640786"/>
    </source>
</evidence>
<keyword evidence="1" id="KW-1133">Transmembrane helix</keyword>
<evidence type="ECO:0000313" key="2">
    <source>
        <dbReference type="EMBL" id="MBD7946021.1"/>
    </source>
</evidence>
<gene>
    <name evidence="2" type="ORF">H9650_18105</name>
</gene>
<dbReference type="InterPro" id="IPR019649">
    <property type="entry name" value="DUF2512"/>
</dbReference>
<dbReference type="RefSeq" id="WP_144540708.1">
    <property type="nucleotide sequence ID" value="NZ_JACSQO010000012.1"/>
</dbReference>
<organism evidence="2 3">
    <name type="scientific">Psychrobacillus faecigallinarum</name>
    <dbReference type="NCBI Taxonomy" id="2762235"/>
    <lineage>
        <taxon>Bacteria</taxon>
        <taxon>Bacillati</taxon>
        <taxon>Bacillota</taxon>
        <taxon>Bacilli</taxon>
        <taxon>Bacillales</taxon>
        <taxon>Bacillaceae</taxon>
        <taxon>Psychrobacillus</taxon>
    </lineage>
</organism>
<evidence type="ECO:0000256" key="1">
    <source>
        <dbReference type="SAM" id="Phobius"/>
    </source>
</evidence>
<dbReference type="Pfam" id="PF10710">
    <property type="entry name" value="DUF2512"/>
    <property type="match status" value="1"/>
</dbReference>
<feature type="transmembrane region" description="Helical" evidence="1">
    <location>
        <begin position="94"/>
        <end position="113"/>
    </location>
</feature>